<name>A0A931GSR5_9CORY</name>
<keyword evidence="4" id="KW-1185">Reference proteome</keyword>
<feature type="region of interest" description="Disordered" evidence="1">
    <location>
        <begin position="30"/>
        <end position="82"/>
    </location>
</feature>
<gene>
    <name evidence="3" type="ORF">IW254_001276</name>
</gene>
<dbReference type="Proteomes" id="UP000658613">
    <property type="component" value="Unassembled WGS sequence"/>
</dbReference>
<feature type="chain" id="PRO_5038885516" evidence="2">
    <location>
        <begin position="26"/>
        <end position="248"/>
    </location>
</feature>
<feature type="compositionally biased region" description="Basic and acidic residues" evidence="1">
    <location>
        <begin position="41"/>
        <end position="82"/>
    </location>
</feature>
<organism evidence="3 4">
    <name type="scientific">Corynebacterium aquatimens</name>
    <dbReference type="NCBI Taxonomy" id="1190508"/>
    <lineage>
        <taxon>Bacteria</taxon>
        <taxon>Bacillati</taxon>
        <taxon>Actinomycetota</taxon>
        <taxon>Actinomycetes</taxon>
        <taxon>Mycobacteriales</taxon>
        <taxon>Corynebacteriaceae</taxon>
        <taxon>Corynebacterium</taxon>
    </lineage>
</organism>
<feature type="signal peptide" evidence="2">
    <location>
        <begin position="1"/>
        <end position="25"/>
    </location>
</feature>
<comment type="caution">
    <text evidence="3">The sequence shown here is derived from an EMBL/GenBank/DDBJ whole genome shotgun (WGS) entry which is preliminary data.</text>
</comment>
<dbReference type="AlphaFoldDB" id="A0A931GSR5"/>
<sequence>MTYITRNKIRPAVASVIAASALVLSGCEFSIGGNTSEESAEEKTAEKKDDSDADKDSDSDSDKDSDSDSEGGKPSDFAAAKEGDRFKLGDTADIIIPTINDDVPVYAEATVEKMDPITVEDAEKNAGGVLADKDKIKSLTCFEVSYKIVDSEATEGTLSAPSLTPVMGNGNRANSMISDQDDICGIHKADRLPLSAKDIEVGKTYKAAAVTVETTDASGPQMVATGMKMRLGTTNTKHPSGEIYFDGE</sequence>
<evidence type="ECO:0000256" key="2">
    <source>
        <dbReference type="SAM" id="SignalP"/>
    </source>
</evidence>
<dbReference type="PROSITE" id="PS51257">
    <property type="entry name" value="PROKAR_LIPOPROTEIN"/>
    <property type="match status" value="1"/>
</dbReference>
<protein>
    <submittedName>
        <fullName evidence="3">PBP1b-binding outer membrane lipoprotein LpoB</fullName>
    </submittedName>
</protein>
<evidence type="ECO:0000313" key="4">
    <source>
        <dbReference type="Proteomes" id="UP000658613"/>
    </source>
</evidence>
<keyword evidence="2" id="KW-0732">Signal</keyword>
<keyword evidence="3" id="KW-0449">Lipoprotein</keyword>
<evidence type="ECO:0000313" key="3">
    <source>
        <dbReference type="EMBL" id="MBG6122307.1"/>
    </source>
</evidence>
<accession>A0A931GSR5</accession>
<dbReference type="EMBL" id="JADOUE010000001">
    <property type="protein sequence ID" value="MBG6122307.1"/>
    <property type="molecule type" value="Genomic_DNA"/>
</dbReference>
<proteinExistence type="predicted"/>
<reference evidence="3" key="1">
    <citation type="submission" date="2020-11" db="EMBL/GenBank/DDBJ databases">
        <title>Sequencing the genomes of 1000 actinobacteria strains.</title>
        <authorList>
            <person name="Klenk H.-P."/>
        </authorList>
    </citation>
    <scope>NUCLEOTIDE SEQUENCE</scope>
    <source>
        <strain evidence="3">DSM 45632</strain>
    </source>
</reference>
<evidence type="ECO:0000256" key="1">
    <source>
        <dbReference type="SAM" id="MobiDB-lite"/>
    </source>
</evidence>
<dbReference type="RefSeq" id="WP_196824719.1">
    <property type="nucleotide sequence ID" value="NZ_CP046980.1"/>
</dbReference>